<dbReference type="GO" id="GO:0005737">
    <property type="term" value="C:cytoplasm"/>
    <property type="evidence" value="ECO:0007669"/>
    <property type="project" value="TreeGrafter"/>
</dbReference>
<dbReference type="PANTHER" id="PTHR43096">
    <property type="entry name" value="DNAJ HOMOLOG 1, MITOCHONDRIAL-RELATED"/>
    <property type="match status" value="1"/>
</dbReference>
<evidence type="ECO:0000256" key="1">
    <source>
        <dbReference type="ARBA" id="ARBA00023186"/>
    </source>
</evidence>
<dbReference type="Gene3D" id="2.60.260.20">
    <property type="entry name" value="Urease metallochaperone UreE, N-terminal domain"/>
    <property type="match status" value="2"/>
</dbReference>
<dbReference type="InterPro" id="IPR002939">
    <property type="entry name" value="DnaJ_C"/>
</dbReference>
<keyword evidence="1" id="KW-0143">Chaperone</keyword>
<dbReference type="Pfam" id="PF01556">
    <property type="entry name" value="DnaJ_C"/>
    <property type="match status" value="1"/>
</dbReference>
<feature type="domain" description="J" evidence="2">
    <location>
        <begin position="7"/>
        <end position="69"/>
    </location>
</feature>
<dbReference type="SUPFAM" id="SSF46565">
    <property type="entry name" value="Chaperone J-domain"/>
    <property type="match status" value="1"/>
</dbReference>
<protein>
    <recommendedName>
        <fullName evidence="2">J domain-containing protein</fullName>
    </recommendedName>
</protein>
<evidence type="ECO:0000313" key="3">
    <source>
        <dbReference type="EMBL" id="QHT07746.1"/>
    </source>
</evidence>
<dbReference type="CDD" id="cd06257">
    <property type="entry name" value="DnaJ"/>
    <property type="match status" value="1"/>
</dbReference>
<dbReference type="InterPro" id="IPR001623">
    <property type="entry name" value="DnaJ_domain"/>
</dbReference>
<dbReference type="Gene3D" id="2.10.230.10">
    <property type="entry name" value="Heat shock protein DnaJ, cysteine-rich domain"/>
    <property type="match status" value="1"/>
</dbReference>
<organism evidence="3">
    <name type="scientific">viral metagenome</name>
    <dbReference type="NCBI Taxonomy" id="1070528"/>
    <lineage>
        <taxon>unclassified sequences</taxon>
        <taxon>metagenomes</taxon>
        <taxon>organismal metagenomes</taxon>
    </lineage>
</organism>
<dbReference type="InterPro" id="IPR036869">
    <property type="entry name" value="J_dom_sf"/>
</dbReference>
<dbReference type="GO" id="GO:0051082">
    <property type="term" value="F:unfolded protein binding"/>
    <property type="evidence" value="ECO:0007669"/>
    <property type="project" value="InterPro"/>
</dbReference>
<dbReference type="SMART" id="SM00271">
    <property type="entry name" value="DnaJ"/>
    <property type="match status" value="1"/>
</dbReference>
<dbReference type="SUPFAM" id="SSF49493">
    <property type="entry name" value="HSP40/DnaJ peptide-binding domain"/>
    <property type="match status" value="1"/>
</dbReference>
<dbReference type="PRINTS" id="PR00625">
    <property type="entry name" value="JDOMAIN"/>
</dbReference>
<dbReference type="Gene3D" id="1.10.287.110">
    <property type="entry name" value="DnaJ domain"/>
    <property type="match status" value="1"/>
</dbReference>
<dbReference type="InterPro" id="IPR008971">
    <property type="entry name" value="HSP40/DnaJ_pept-bd"/>
</dbReference>
<dbReference type="PROSITE" id="PS50076">
    <property type="entry name" value="DNAJ_2"/>
    <property type="match status" value="1"/>
</dbReference>
<dbReference type="AlphaFoldDB" id="A0A6C0CSC2"/>
<sequence length="329" mass="37872">MIKDIKGFYSDLEIETHASADEIKKSYRNLAKKYHPDRQDGDEEAFKKIQEAYDTLSDEHKKSLYDQNIDGDGLTDSFSSEVHMSVFDLGDILKNVFQTQEEFQKPKQSITKVVILNLDDIVFGCVKQVRYESSKKCKRCDMNGTAHTGLMHCMGCNGQGYIPSFPFPTVCPSCNGESVIRQNLHKCKECVDGYLKEPVEVEIKLDSGTSHNQKLQVNHELMIIFKHQINENEEYTLKIKNKDIYAQIKINIEESILGFKKIIKLSEKESTITLKSEKYFNTKEPWVIKKRGIVQGDDRGNLVVKFVIEGSKFEKNLIKFRKAFEKIFA</sequence>
<dbReference type="PROSITE" id="PS00636">
    <property type="entry name" value="DNAJ_1"/>
    <property type="match status" value="1"/>
</dbReference>
<proteinExistence type="predicted"/>
<evidence type="ECO:0000259" key="2">
    <source>
        <dbReference type="PROSITE" id="PS50076"/>
    </source>
</evidence>
<dbReference type="PANTHER" id="PTHR43096:SF52">
    <property type="entry name" value="DNAJ HOMOLOG 1, MITOCHONDRIAL-RELATED"/>
    <property type="match status" value="1"/>
</dbReference>
<dbReference type="GO" id="GO:0042026">
    <property type="term" value="P:protein refolding"/>
    <property type="evidence" value="ECO:0007669"/>
    <property type="project" value="TreeGrafter"/>
</dbReference>
<reference evidence="3" key="1">
    <citation type="journal article" date="2020" name="Nature">
        <title>Giant virus diversity and host interactions through global metagenomics.</title>
        <authorList>
            <person name="Schulz F."/>
            <person name="Roux S."/>
            <person name="Paez-Espino D."/>
            <person name="Jungbluth S."/>
            <person name="Walsh D.A."/>
            <person name="Denef V.J."/>
            <person name="McMahon K.D."/>
            <person name="Konstantinidis K.T."/>
            <person name="Eloe-Fadrosh E.A."/>
            <person name="Kyrpides N.C."/>
            <person name="Woyke T."/>
        </authorList>
    </citation>
    <scope>NUCLEOTIDE SEQUENCE</scope>
    <source>
        <strain evidence="3">GVMAG-M-3300021964-36</strain>
    </source>
</reference>
<dbReference type="SUPFAM" id="SSF57938">
    <property type="entry name" value="DnaJ/Hsp40 cysteine-rich domain"/>
    <property type="match status" value="1"/>
</dbReference>
<accession>A0A6C0CSC2</accession>
<dbReference type="EMBL" id="MN739485">
    <property type="protein sequence ID" value="QHT07746.1"/>
    <property type="molecule type" value="Genomic_DNA"/>
</dbReference>
<dbReference type="InterPro" id="IPR036410">
    <property type="entry name" value="HSP_DnaJ_Cys-rich_dom_sf"/>
</dbReference>
<dbReference type="InterPro" id="IPR018253">
    <property type="entry name" value="DnaJ_domain_CS"/>
</dbReference>
<name>A0A6C0CSC2_9ZZZZ</name>
<dbReference type="Pfam" id="PF00226">
    <property type="entry name" value="DnaJ"/>
    <property type="match status" value="1"/>
</dbReference>